<dbReference type="Proteomes" id="UP000488936">
    <property type="component" value="Unassembled WGS sequence"/>
</dbReference>
<organism evidence="1 2">
    <name type="scientific">Myroides pelagicus</name>
    <dbReference type="NCBI Taxonomy" id="270914"/>
    <lineage>
        <taxon>Bacteria</taxon>
        <taxon>Pseudomonadati</taxon>
        <taxon>Bacteroidota</taxon>
        <taxon>Flavobacteriia</taxon>
        <taxon>Flavobacteriales</taxon>
        <taxon>Flavobacteriaceae</taxon>
        <taxon>Myroides</taxon>
    </lineage>
</organism>
<dbReference type="EMBL" id="WMJY01000003">
    <property type="protein sequence ID" value="MTH28741.1"/>
    <property type="molecule type" value="Genomic_DNA"/>
</dbReference>
<sequence length="231" mass="26864">MRLSYRDKTDVFFDLDHTLWDFERNSALAFHEVIKRLKLPFAPDTFLDFYVPINAAYWEKYSLNLVSKEELRIGRIRDTFEQLSYQSDEYEIRLLGDNYLQEMPNHNHLFDGVLEVLEYLQDKYQLHIITNGFNEVQDKKLKRSGIEPYFKTVTNSEIAGVSKPNPQIFNFALNAANANAAQSIMIGDNLMADVKGALAVGMDAIYYNPQVKLNTKDYFQITDLIELKKLL</sequence>
<keyword evidence="2" id="KW-1185">Reference proteome</keyword>
<dbReference type="Gene3D" id="1.10.150.240">
    <property type="entry name" value="Putative phosphatase, domain 2"/>
    <property type="match status" value="1"/>
</dbReference>
<dbReference type="NCBIfam" id="TIGR02254">
    <property type="entry name" value="YjjG_YfnB"/>
    <property type="match status" value="1"/>
</dbReference>
<dbReference type="InterPro" id="IPR006439">
    <property type="entry name" value="HAD-SF_hydro_IA"/>
</dbReference>
<comment type="caution">
    <text evidence="1">The sequence shown here is derived from an EMBL/GenBank/DDBJ whole genome shotgun (WGS) entry which is preliminary data.</text>
</comment>
<dbReference type="InterPro" id="IPR036412">
    <property type="entry name" value="HAD-like_sf"/>
</dbReference>
<dbReference type="RefSeq" id="WP_155034727.1">
    <property type="nucleotide sequence ID" value="NZ_JAYMMG010000021.1"/>
</dbReference>
<dbReference type="SUPFAM" id="SSF56784">
    <property type="entry name" value="HAD-like"/>
    <property type="match status" value="1"/>
</dbReference>
<dbReference type="SFLD" id="SFLDG01135">
    <property type="entry name" value="C1.5.6:_HAD__Beta-PGM__Phospha"/>
    <property type="match status" value="1"/>
</dbReference>
<reference evidence="1 2" key="1">
    <citation type="journal article" date="2006" name="Int. J. Syst. Evol. Microbiol.">
        <title>Myroides pelagicus sp. nov., isolated from seawater in Thailand.</title>
        <authorList>
            <person name="Yoon J."/>
            <person name="Maneerat S."/>
            <person name="Kawai F."/>
            <person name="Yokota A."/>
        </authorList>
    </citation>
    <scope>NUCLEOTIDE SEQUENCE [LARGE SCALE GENOMIC DNA]</scope>
    <source>
        <strain evidence="1 2">SM1T</strain>
    </source>
</reference>
<protein>
    <submittedName>
        <fullName evidence="1">Noncanonical pyrimidine nucleotidase, YjjG family</fullName>
    </submittedName>
</protein>
<dbReference type="PANTHER" id="PTHR47478">
    <property type="match status" value="1"/>
</dbReference>
<proteinExistence type="predicted"/>
<dbReference type="GO" id="GO:0008253">
    <property type="term" value="F:5'-nucleotidase activity"/>
    <property type="evidence" value="ECO:0007669"/>
    <property type="project" value="InterPro"/>
</dbReference>
<dbReference type="InterPro" id="IPR023214">
    <property type="entry name" value="HAD_sf"/>
</dbReference>
<dbReference type="Pfam" id="PF00702">
    <property type="entry name" value="Hydrolase"/>
    <property type="match status" value="1"/>
</dbReference>
<dbReference type="InterPro" id="IPR011951">
    <property type="entry name" value="HAD-SF_hydro_IA_YjjG/PynA"/>
</dbReference>
<accession>A0A7K1GIL1</accession>
<gene>
    <name evidence="1" type="ORF">GJV77_02215</name>
</gene>
<evidence type="ECO:0000313" key="1">
    <source>
        <dbReference type="EMBL" id="MTH28741.1"/>
    </source>
</evidence>
<dbReference type="PANTHER" id="PTHR47478:SF1">
    <property type="entry name" value="PYRIMIDINE 5'-NUCLEOTIDASE YJJG"/>
    <property type="match status" value="1"/>
</dbReference>
<dbReference type="InterPro" id="IPR023198">
    <property type="entry name" value="PGP-like_dom2"/>
</dbReference>
<dbReference type="SFLD" id="SFLDS00003">
    <property type="entry name" value="Haloacid_Dehalogenase"/>
    <property type="match status" value="1"/>
</dbReference>
<evidence type="ECO:0000313" key="2">
    <source>
        <dbReference type="Proteomes" id="UP000488936"/>
    </source>
</evidence>
<dbReference type="SFLD" id="SFLDG01129">
    <property type="entry name" value="C1.5:_HAD__Beta-PGM__Phosphata"/>
    <property type="match status" value="1"/>
</dbReference>
<name>A0A7K1GIL1_9FLAO</name>
<dbReference type="InterPro" id="IPR052550">
    <property type="entry name" value="Pyrimidine_5'-ntase_YjjG"/>
</dbReference>
<dbReference type="Gene3D" id="3.40.50.1000">
    <property type="entry name" value="HAD superfamily/HAD-like"/>
    <property type="match status" value="1"/>
</dbReference>
<dbReference type="OrthoDB" id="9802350at2"/>
<dbReference type="NCBIfam" id="TIGR01549">
    <property type="entry name" value="HAD-SF-IA-v1"/>
    <property type="match status" value="1"/>
</dbReference>
<dbReference type="AlphaFoldDB" id="A0A7K1GIL1"/>